<keyword evidence="1" id="KW-0732">Signal</keyword>
<dbReference type="PANTHER" id="PTHR40590">
    <property type="entry name" value="CYTOPLASMIC PROTEIN-RELATED"/>
    <property type="match status" value="1"/>
</dbReference>
<dbReference type="PANTHER" id="PTHR40590:SF1">
    <property type="entry name" value="CYTOPLASMIC PROTEIN"/>
    <property type="match status" value="1"/>
</dbReference>
<proteinExistence type="predicted"/>
<reference evidence="2 3" key="1">
    <citation type="submission" date="2019-08" db="EMBL/GenBank/DDBJ databases">
        <title>Luteimonas viscosus sp. nov., isolated from soil of a sunflower field.</title>
        <authorList>
            <person name="Jianli Z."/>
            <person name="Ying Z."/>
        </authorList>
    </citation>
    <scope>NUCLEOTIDE SEQUENCE [LARGE SCALE GENOMIC DNA]</scope>
    <source>
        <strain evidence="2 3">XBU10</strain>
    </source>
</reference>
<evidence type="ECO:0000313" key="2">
    <source>
        <dbReference type="EMBL" id="TYT25160.1"/>
    </source>
</evidence>
<dbReference type="Pfam" id="PF01963">
    <property type="entry name" value="TraB_PrgY_gumN"/>
    <property type="match status" value="1"/>
</dbReference>
<dbReference type="OrthoDB" id="357294at2"/>
<accession>A0A5D4XQZ7</accession>
<sequence>MTSRWKTPRHLLRSAFAAFALLAFAGALHADTARDGAPVPLLWKVSDDDNSLYLLGSFHLLKPEDYPLSRDVDAAFADAEKLVFEIPPEELGSPALGMQMGQAALRTDGTALDSELPGETKQALAAWLEANAAELQKLQMTPQTLQLFEPWFAGLMVAIVEMGKAGLDPALGLDANLAQKASQAGKPTAGLETGAEQIAFLDGMDRAEQLQFLQESLTTAEEGRAQIDELHAAWRRGDADALWSGMAADMRKQFPKLYRRINVERNDAWVPKLEAKLQASGTDDTLVVVGALHLLGEDGVVEKLRAKGYEVERICSACAAAGAAR</sequence>
<gene>
    <name evidence="2" type="ORF">FZO89_02095</name>
</gene>
<dbReference type="AlphaFoldDB" id="A0A5D4XQZ7"/>
<dbReference type="InterPro" id="IPR047111">
    <property type="entry name" value="YbaP-like"/>
</dbReference>
<protein>
    <submittedName>
        <fullName evidence="2">TraB/GumN family protein</fullName>
    </submittedName>
</protein>
<feature type="signal peptide" evidence="1">
    <location>
        <begin position="1"/>
        <end position="30"/>
    </location>
</feature>
<comment type="caution">
    <text evidence="2">The sequence shown here is derived from an EMBL/GenBank/DDBJ whole genome shotgun (WGS) entry which is preliminary data.</text>
</comment>
<name>A0A5D4XQZ7_9GAMM</name>
<evidence type="ECO:0000256" key="1">
    <source>
        <dbReference type="SAM" id="SignalP"/>
    </source>
</evidence>
<dbReference type="RefSeq" id="WP_149101709.1">
    <property type="nucleotide sequence ID" value="NZ_VTFT01000001.1"/>
</dbReference>
<dbReference type="EMBL" id="VTFT01000001">
    <property type="protein sequence ID" value="TYT25160.1"/>
    <property type="molecule type" value="Genomic_DNA"/>
</dbReference>
<evidence type="ECO:0000313" key="3">
    <source>
        <dbReference type="Proteomes" id="UP000324973"/>
    </source>
</evidence>
<dbReference type="Proteomes" id="UP000324973">
    <property type="component" value="Unassembled WGS sequence"/>
</dbReference>
<dbReference type="CDD" id="cd14789">
    <property type="entry name" value="Tiki"/>
    <property type="match status" value="1"/>
</dbReference>
<keyword evidence="3" id="KW-1185">Reference proteome</keyword>
<dbReference type="InterPro" id="IPR002816">
    <property type="entry name" value="TraB/PrgY/GumN_fam"/>
</dbReference>
<organism evidence="2 3">
    <name type="scientific">Luteimonas viscosa</name>
    <dbReference type="NCBI Taxonomy" id="1132694"/>
    <lineage>
        <taxon>Bacteria</taxon>
        <taxon>Pseudomonadati</taxon>
        <taxon>Pseudomonadota</taxon>
        <taxon>Gammaproteobacteria</taxon>
        <taxon>Lysobacterales</taxon>
        <taxon>Lysobacteraceae</taxon>
        <taxon>Luteimonas</taxon>
    </lineage>
</organism>
<feature type="chain" id="PRO_5022914182" evidence="1">
    <location>
        <begin position="31"/>
        <end position="325"/>
    </location>
</feature>